<proteinExistence type="predicted"/>
<accession>A0ACB8B6Y0</accession>
<evidence type="ECO:0000313" key="2">
    <source>
        <dbReference type="Proteomes" id="UP000790709"/>
    </source>
</evidence>
<keyword evidence="2" id="KW-1185">Reference proteome</keyword>
<comment type="caution">
    <text evidence="1">The sequence shown here is derived from an EMBL/GenBank/DDBJ whole genome shotgun (WGS) entry which is preliminary data.</text>
</comment>
<reference evidence="1" key="1">
    <citation type="journal article" date="2021" name="New Phytol.">
        <title>Evolutionary innovations through gain and loss of genes in the ectomycorrhizal Boletales.</title>
        <authorList>
            <person name="Wu G."/>
            <person name="Miyauchi S."/>
            <person name="Morin E."/>
            <person name="Kuo A."/>
            <person name="Drula E."/>
            <person name="Varga T."/>
            <person name="Kohler A."/>
            <person name="Feng B."/>
            <person name="Cao Y."/>
            <person name="Lipzen A."/>
            <person name="Daum C."/>
            <person name="Hundley H."/>
            <person name="Pangilinan J."/>
            <person name="Johnson J."/>
            <person name="Barry K."/>
            <person name="LaButti K."/>
            <person name="Ng V."/>
            <person name="Ahrendt S."/>
            <person name="Min B."/>
            <person name="Choi I.G."/>
            <person name="Park H."/>
            <person name="Plett J.M."/>
            <person name="Magnuson J."/>
            <person name="Spatafora J.W."/>
            <person name="Nagy L.G."/>
            <person name="Henrissat B."/>
            <person name="Grigoriev I.V."/>
            <person name="Yang Z.L."/>
            <person name="Xu J."/>
            <person name="Martin F.M."/>
        </authorList>
    </citation>
    <scope>NUCLEOTIDE SEQUENCE</scope>
    <source>
        <strain evidence="1">KUC20120723A-06</strain>
    </source>
</reference>
<protein>
    <submittedName>
        <fullName evidence="1">Uncharacterized protein</fullName>
    </submittedName>
</protein>
<sequence length="1779" mass="196487">MAKGQKSSATSGTRKKNARKAGAGNPPPEIIPKEKKPKGKNKGQNKEPKKKVYILPVKPAPIQPDPLDTTGLVHHLPPELVIVLRSLGKKDPVTKAKALEELQSKWVDESTKQGGDSLLSEVLVAMLPVWLHRAPVLFTHPARRIRVLAAGFHVSLLRIPAVRDAVIFFVQESATTDQVETLLSTWCMLSYDLDRQVSSIGSKSWADIVSLAPGLKTGKLVVDASVITVVLSFIQRTLLDPSGVYMYLNPSPVVAPPPTAKKVGGRYVPPPSKEELQESSRSKSESEEESEPDRNARLRVAAFGALRWILDARLALGMNTLDGLKDFLCNLALWTSLHPAESCAFVQMESFGFGQPQVRQSAWNLLSSLLQRWKGNLSPMLPILSTVVLRSAWIETDAAVRGTMSQPLLIFLKEFPSAWVLDAAYDPNKQDDDESDSDGEDGEVQGKEESTFPRGPSSEGQSQAYREFLQFLELGCAGSPVEGYPMVVIILSTIPSSIISNSSQSPLTDFFTSFWAAIDGRALSSIERKIPSTAFLSALLECMVFLIRRISNGSQDHAALLSSESGNAPDTGQEIQKLVKEQFTRLWDELVSRKLRVDDADAGKLMGKTLVILDRMGGDLFLSAWNALAAGIKIQSHPSPSLASSVMKVFVDSFDEGTTPSQATHALIAEVVQINIAQCEESLGNEACEKAELAKHIGALVTLIDTFGSALFQHNEFALRTDDMVIRHSIRLLEASPKLILAYLSYRGDQQRCKELWHSLLSAIADDAKSIHSSLPPLLDAARNGVLSSILKPESDALDGPIEHLFVEVISGPAQPPTIALVRQLIQTPEYFLSTNGLDIISETLVSYFTSKVEEALYNPNSSIIDFAVSISLIHTIVQSQSQLAFSPDATASLLPSVFLVAYLFPICHTQDTSTTTNAQGVWKTWSEQATPDLLSVVTIVIKDKLRGLLSDCTAYPTPEHILSLVGQKPSGMKISILHDILPSQEELDAMLDDLPSEPASPSLALLDPCIPPSTEFEDGHVSGLSCDSRGYSPYVRVVSALLQCLSEDRQLAKDNVWALRHVLVLSRYIQDFLEVPASRSGLLDGDTPVYELRNILSKTQQLTTYLLSSSLIDDGLHPKVVSACLAGGPRTNVDGLSNLLVDLIDHAKNEDTVRDSLALRAILQHLFANATKADSEQWILLARKLEKSAPQTSIAIVWSITEFAPEPSRLDRYRNELASDMLGIPARKANTDGLLCLRRLAATAPDPDSEVVFLQQQRAVNVMKVCQQWISSDENIDEEVESMMTLIFFHLAPILQNVSGAHWDFIYDILENNFENCSFSEDATLTALGRSLRLVLLIDDLVLTNKSLRASWEERRLSILTLVRNLVSADTGNTEASSPRSLCRELALSIIQELPKSLMDEQTLPQMCHLLYDQSSVVLRMSYQLLSEAARKRTEHYVIEAAVDTEDSVQAELPMELVTILQQSMNMGDGLDERFDEPPGAQHSEIFGYLLAWMVTFDLFADASLKVRSSYFNHMRNLDIIATSFIPNVFDVLDLYSGGKKAFKLDVWAVDEYYLNSFDSEDALSLRLLAAHLYHRALLTVPALIRTWISDCTDKQLLTRVVDYTSSYFSPGIIRAELSLVRQPESSSELTNTENLAIKVSPSAGEVTASYTVDDQVLELTVRMPADWPLHRLEVRDTKMIGVSEDRWRAWVLGVQQIVWQQNGRIVDGLTLFTKNVSLHFAGQVECAICYSIISVMDGSLPQKPCKTCRNRFHAGCLYKWFKTSHSSSCPLCRSDIL</sequence>
<evidence type="ECO:0000313" key="1">
    <source>
        <dbReference type="EMBL" id="KAH7921570.1"/>
    </source>
</evidence>
<dbReference type="EMBL" id="MU266520">
    <property type="protein sequence ID" value="KAH7921570.1"/>
    <property type="molecule type" value="Genomic_DNA"/>
</dbReference>
<name>A0ACB8B6Y0_9AGAM</name>
<organism evidence="1 2">
    <name type="scientific">Leucogyrophana mollusca</name>
    <dbReference type="NCBI Taxonomy" id="85980"/>
    <lineage>
        <taxon>Eukaryota</taxon>
        <taxon>Fungi</taxon>
        <taxon>Dikarya</taxon>
        <taxon>Basidiomycota</taxon>
        <taxon>Agaricomycotina</taxon>
        <taxon>Agaricomycetes</taxon>
        <taxon>Agaricomycetidae</taxon>
        <taxon>Boletales</taxon>
        <taxon>Boletales incertae sedis</taxon>
        <taxon>Leucogyrophana</taxon>
    </lineage>
</organism>
<gene>
    <name evidence="1" type="ORF">BV22DRAFT_1096259</name>
</gene>
<dbReference type="Proteomes" id="UP000790709">
    <property type="component" value="Unassembled WGS sequence"/>
</dbReference>